<dbReference type="HOGENOM" id="CLU_1863854_0_0_0"/>
<keyword evidence="1" id="KW-0472">Membrane</keyword>
<dbReference type="AlphaFoldDB" id="Q01WQ9"/>
<dbReference type="STRING" id="234267.Acid_4949"/>
<dbReference type="KEGG" id="sus:Acid_4949"/>
<reference evidence="2" key="1">
    <citation type="submission" date="2006-10" db="EMBL/GenBank/DDBJ databases">
        <title>Complete sequence of Solibacter usitatus Ellin6076.</title>
        <authorList>
            <consortium name="US DOE Joint Genome Institute"/>
            <person name="Copeland A."/>
            <person name="Lucas S."/>
            <person name="Lapidus A."/>
            <person name="Barry K."/>
            <person name="Detter J.C."/>
            <person name="Glavina del Rio T."/>
            <person name="Hammon N."/>
            <person name="Israni S."/>
            <person name="Dalin E."/>
            <person name="Tice H."/>
            <person name="Pitluck S."/>
            <person name="Thompson L.S."/>
            <person name="Brettin T."/>
            <person name="Bruce D."/>
            <person name="Han C."/>
            <person name="Tapia R."/>
            <person name="Gilna P."/>
            <person name="Schmutz J."/>
            <person name="Larimer F."/>
            <person name="Land M."/>
            <person name="Hauser L."/>
            <person name="Kyrpides N."/>
            <person name="Mikhailova N."/>
            <person name="Janssen P.H."/>
            <person name="Kuske C.R."/>
            <person name="Richardson P."/>
        </authorList>
    </citation>
    <scope>NUCLEOTIDE SEQUENCE</scope>
    <source>
        <strain evidence="2">Ellin6076</strain>
    </source>
</reference>
<evidence type="ECO:0000256" key="1">
    <source>
        <dbReference type="SAM" id="Phobius"/>
    </source>
</evidence>
<dbReference type="OrthoDB" id="6609893at2"/>
<evidence type="ECO:0000313" key="2">
    <source>
        <dbReference type="EMBL" id="ABJ85906.1"/>
    </source>
</evidence>
<proteinExistence type="predicted"/>
<keyword evidence="1" id="KW-0812">Transmembrane</keyword>
<name>Q01WQ9_SOLUE</name>
<organism evidence="2">
    <name type="scientific">Solibacter usitatus (strain Ellin6076)</name>
    <dbReference type="NCBI Taxonomy" id="234267"/>
    <lineage>
        <taxon>Bacteria</taxon>
        <taxon>Pseudomonadati</taxon>
        <taxon>Acidobacteriota</taxon>
        <taxon>Terriglobia</taxon>
        <taxon>Bryobacterales</taxon>
        <taxon>Solibacteraceae</taxon>
        <taxon>Candidatus Solibacter</taxon>
    </lineage>
</organism>
<dbReference type="NCBIfam" id="NF038353">
    <property type="entry name" value="FxLYD_dom"/>
    <property type="match status" value="1"/>
</dbReference>
<keyword evidence="1" id="KW-1133">Transmembrane helix</keyword>
<dbReference type="EMBL" id="CP000473">
    <property type="protein sequence ID" value="ABJ85906.1"/>
    <property type="molecule type" value="Genomic_DNA"/>
</dbReference>
<sequence length="137" mass="15458" precursor="true">MNKKKIAKSIKWTLYAFTIAGSVYMLTYVFPRLAQDEERSSAVTRKAASAPRPCLELTSDQDASINGYGRIHGWVRNNCEKRYNYVEVEYRLYDAGGDVVGGAMTNLAALGPHESWKFEAIAMQPYKRYQLAHVVGD</sequence>
<dbReference type="InParanoid" id="Q01WQ9"/>
<gene>
    <name evidence="2" type="ordered locus">Acid_4949</name>
</gene>
<protein>
    <submittedName>
        <fullName evidence="2">Uncharacterized protein</fullName>
    </submittedName>
</protein>
<dbReference type="InterPro" id="IPR047676">
    <property type="entry name" value="FxLYD_dom"/>
</dbReference>
<feature type="transmembrane region" description="Helical" evidence="1">
    <location>
        <begin position="12"/>
        <end position="30"/>
    </location>
</feature>
<accession>Q01WQ9</accession>